<evidence type="ECO:0000256" key="6">
    <source>
        <dbReference type="SAM" id="Phobius"/>
    </source>
</evidence>
<keyword evidence="4 6" id="KW-1133">Transmembrane helix</keyword>
<dbReference type="PANTHER" id="PTHR16172:SF41">
    <property type="entry name" value="MAJOR FACILITATOR SUPERFAMILY DOMAIN-CONTAINING PROTEIN 6-LIKE"/>
    <property type="match status" value="1"/>
</dbReference>
<feature type="transmembrane region" description="Helical" evidence="6">
    <location>
        <begin position="531"/>
        <end position="553"/>
    </location>
</feature>
<dbReference type="PROSITE" id="PS50850">
    <property type="entry name" value="MFS"/>
    <property type="match status" value="1"/>
</dbReference>
<comment type="similarity">
    <text evidence="2">Belongs to the major facilitator superfamily. MFSD6 family.</text>
</comment>
<dbReference type="InterPro" id="IPR020846">
    <property type="entry name" value="MFS_dom"/>
</dbReference>
<keyword evidence="9" id="KW-1185">Reference proteome</keyword>
<accession>A0AAV2RIL4</accession>
<sequence length="607" mass="68166">MNFSGFSVVNKELFPVKAQNFLKYGACAVFSFLPVITRQKGIPNEGVGLMWTFFPLINILSYLFLSQLADKFACHRMFFMSGLFVLFTGIAGVCFMPDINRSETNTNFFKNLKTNNLTLQCKDKGMEMWACNDYKSDSPIRDCSYNYTYENVNSSCEMNCSFDLSENLNEINAKNDKKRKTSKVIKVQLNSSSTCVTENCVTINLESEEYDLIDNLSCDKVYNPKCEIICSVPEKTKSKTSLTMSETISHYQFWMILFTMMIMYSGNSIATTMCDTATFEILGDNRHLYGFQRLWGSLAWGIMGILYGAIVDYFSSGLTDKDYTSAFIVALIVMVFAIISGAFIKFKIPKREETGSGSVRKVFKSSKVLLFMGCILVIGGSQGCLWTFLFMVMEDVAIAWKPDFQSRTLLQGLCLAIGCFLGEVPLMFLSGHIIKSLGNIRTFTLSLVAYSARFFLHSFVVNPWFFLPIEILHGISFGVFYPNMSAYASKIAPKGKKATMQGIVKATFGAGMSLGSLIGGALFKMYGGSQLFFYIGILDTAYTIFFVSCHILISTRNKTQSKDIETNEETTDPHMKLGESLLLNGHSKQIDNKELEEKKKLMNEIKA</sequence>
<dbReference type="EMBL" id="CAXKWB010023640">
    <property type="protein sequence ID" value="CAL4125432.1"/>
    <property type="molecule type" value="Genomic_DNA"/>
</dbReference>
<keyword evidence="5 6" id="KW-0472">Membrane</keyword>
<feature type="transmembrane region" description="Helical" evidence="6">
    <location>
        <begin position="49"/>
        <end position="65"/>
    </location>
</feature>
<dbReference type="InterPro" id="IPR051717">
    <property type="entry name" value="MFS_MFSD6"/>
</dbReference>
<feature type="transmembrane region" description="Helical" evidence="6">
    <location>
        <begin position="368"/>
        <end position="389"/>
    </location>
</feature>
<comment type="caution">
    <text evidence="8">The sequence shown here is derived from an EMBL/GenBank/DDBJ whole genome shotgun (WGS) entry which is preliminary data.</text>
</comment>
<feature type="transmembrane region" description="Helical" evidence="6">
    <location>
        <begin position="21"/>
        <end position="37"/>
    </location>
</feature>
<dbReference type="InterPro" id="IPR024989">
    <property type="entry name" value="MFS_assoc_dom"/>
</dbReference>
<evidence type="ECO:0000313" key="9">
    <source>
        <dbReference type="Proteomes" id="UP001497623"/>
    </source>
</evidence>
<keyword evidence="3 6" id="KW-0812">Transmembrane</keyword>
<protein>
    <recommendedName>
        <fullName evidence="7">Major facilitator superfamily (MFS) profile domain-containing protein</fullName>
    </recommendedName>
</protein>
<evidence type="ECO:0000313" key="8">
    <source>
        <dbReference type="EMBL" id="CAL4125432.1"/>
    </source>
</evidence>
<evidence type="ECO:0000256" key="3">
    <source>
        <dbReference type="ARBA" id="ARBA00022692"/>
    </source>
</evidence>
<feature type="domain" description="Major facilitator superfamily (MFS) profile" evidence="7">
    <location>
        <begin position="375"/>
        <end position="607"/>
    </location>
</feature>
<evidence type="ECO:0000256" key="4">
    <source>
        <dbReference type="ARBA" id="ARBA00022989"/>
    </source>
</evidence>
<feature type="transmembrane region" description="Helical" evidence="6">
    <location>
        <begin position="503"/>
        <end position="525"/>
    </location>
</feature>
<feature type="transmembrane region" description="Helical" evidence="6">
    <location>
        <begin position="251"/>
        <end position="273"/>
    </location>
</feature>
<dbReference type="PANTHER" id="PTHR16172">
    <property type="entry name" value="MAJOR FACILITATOR SUPERFAMILY DOMAIN-CONTAINING PROTEIN 6-LIKE"/>
    <property type="match status" value="1"/>
</dbReference>
<evidence type="ECO:0000256" key="5">
    <source>
        <dbReference type="ARBA" id="ARBA00023136"/>
    </source>
</evidence>
<dbReference type="GO" id="GO:0022857">
    <property type="term" value="F:transmembrane transporter activity"/>
    <property type="evidence" value="ECO:0007669"/>
    <property type="project" value="InterPro"/>
</dbReference>
<feature type="transmembrane region" description="Helical" evidence="6">
    <location>
        <begin position="465"/>
        <end position="482"/>
    </location>
</feature>
<evidence type="ECO:0000259" key="7">
    <source>
        <dbReference type="PROSITE" id="PS50850"/>
    </source>
</evidence>
<organism evidence="8 9">
    <name type="scientific">Meganyctiphanes norvegica</name>
    <name type="common">Northern krill</name>
    <name type="synonym">Thysanopoda norvegica</name>
    <dbReference type="NCBI Taxonomy" id="48144"/>
    <lineage>
        <taxon>Eukaryota</taxon>
        <taxon>Metazoa</taxon>
        <taxon>Ecdysozoa</taxon>
        <taxon>Arthropoda</taxon>
        <taxon>Crustacea</taxon>
        <taxon>Multicrustacea</taxon>
        <taxon>Malacostraca</taxon>
        <taxon>Eumalacostraca</taxon>
        <taxon>Eucarida</taxon>
        <taxon>Euphausiacea</taxon>
        <taxon>Euphausiidae</taxon>
        <taxon>Meganyctiphanes</taxon>
    </lineage>
</organism>
<feature type="transmembrane region" description="Helical" evidence="6">
    <location>
        <begin position="77"/>
        <end position="99"/>
    </location>
</feature>
<reference evidence="8 9" key="1">
    <citation type="submission" date="2024-05" db="EMBL/GenBank/DDBJ databases">
        <authorList>
            <person name="Wallberg A."/>
        </authorList>
    </citation>
    <scope>NUCLEOTIDE SEQUENCE [LARGE SCALE GENOMIC DNA]</scope>
</reference>
<feature type="transmembrane region" description="Helical" evidence="6">
    <location>
        <begin position="440"/>
        <end position="459"/>
    </location>
</feature>
<dbReference type="SUPFAM" id="SSF103473">
    <property type="entry name" value="MFS general substrate transporter"/>
    <property type="match status" value="1"/>
</dbReference>
<dbReference type="AlphaFoldDB" id="A0AAV2RIL4"/>
<feature type="transmembrane region" description="Helical" evidence="6">
    <location>
        <begin position="294"/>
        <end position="314"/>
    </location>
</feature>
<feature type="transmembrane region" description="Helical" evidence="6">
    <location>
        <begin position="409"/>
        <end position="428"/>
    </location>
</feature>
<evidence type="ECO:0000256" key="1">
    <source>
        <dbReference type="ARBA" id="ARBA00004141"/>
    </source>
</evidence>
<proteinExistence type="inferred from homology"/>
<dbReference type="Proteomes" id="UP001497623">
    <property type="component" value="Unassembled WGS sequence"/>
</dbReference>
<dbReference type="InterPro" id="IPR036259">
    <property type="entry name" value="MFS_trans_sf"/>
</dbReference>
<dbReference type="Pfam" id="PF12832">
    <property type="entry name" value="MFS_1_like"/>
    <property type="match status" value="1"/>
</dbReference>
<name>A0AAV2RIL4_MEGNR</name>
<gene>
    <name evidence="8" type="ORF">MNOR_LOCUS25132</name>
</gene>
<comment type="subcellular location">
    <subcellularLocation>
        <location evidence="1">Membrane</location>
        <topology evidence="1">Multi-pass membrane protein</topology>
    </subcellularLocation>
</comment>
<dbReference type="Gene3D" id="1.20.1250.20">
    <property type="entry name" value="MFS general substrate transporter like domains"/>
    <property type="match status" value="3"/>
</dbReference>
<dbReference type="GO" id="GO:0016020">
    <property type="term" value="C:membrane"/>
    <property type="evidence" value="ECO:0007669"/>
    <property type="project" value="UniProtKB-SubCell"/>
</dbReference>
<evidence type="ECO:0000256" key="2">
    <source>
        <dbReference type="ARBA" id="ARBA00005241"/>
    </source>
</evidence>
<feature type="transmembrane region" description="Helical" evidence="6">
    <location>
        <begin position="326"/>
        <end position="348"/>
    </location>
</feature>